<organism evidence="1 2">
    <name type="scientific">Candidatus Odyssella acanthamoebae</name>
    <dbReference type="NCBI Taxonomy" id="91604"/>
    <lineage>
        <taxon>Bacteria</taxon>
        <taxon>Pseudomonadati</taxon>
        <taxon>Pseudomonadota</taxon>
        <taxon>Alphaproteobacteria</taxon>
        <taxon>Holosporales</taxon>
        <taxon>Candidatus Paracaedibacteraceae</taxon>
        <taxon>Candidatus Odyssella</taxon>
    </lineage>
</organism>
<proteinExistence type="predicted"/>
<evidence type="ECO:0000313" key="1">
    <source>
        <dbReference type="EMBL" id="AIK95836.1"/>
    </source>
</evidence>
<gene>
    <name evidence="1" type="ORF">ID47_02430</name>
</gene>
<dbReference type="EMBL" id="CP008941">
    <property type="protein sequence ID" value="AIK95836.1"/>
    <property type="molecule type" value="Genomic_DNA"/>
</dbReference>
<evidence type="ECO:0000313" key="2">
    <source>
        <dbReference type="Proteomes" id="UP000028926"/>
    </source>
</evidence>
<name>A0A077ATW5_9PROT</name>
<dbReference type="HOGENOM" id="CLU_1352582_0_0_5"/>
<dbReference type="RefSeq" id="WP_038463404.1">
    <property type="nucleotide sequence ID" value="NZ_CP008941.1"/>
</dbReference>
<dbReference type="STRING" id="91604.ID47_02430"/>
<dbReference type="eggNOG" id="ENOG5031470">
    <property type="taxonomic scope" value="Bacteria"/>
</dbReference>
<dbReference type="AlphaFoldDB" id="A0A077ATW5"/>
<protein>
    <recommendedName>
        <fullName evidence="3">Outer membrane protein beta-barrel domain-containing protein</fullName>
    </recommendedName>
</protein>
<dbReference type="OrthoDB" id="9839778at2"/>
<evidence type="ECO:0008006" key="3">
    <source>
        <dbReference type="Google" id="ProtNLM"/>
    </source>
</evidence>
<sequence>MQKILKGNRYDNIFLTQDSYIYPKRLKEFGSVLGGHIGISKEMSQWILGTELEANLMSTKHTIRQYPVDTSGPNYKNYHQEFSHVGNIGVGFKVGRILVPCVTVYAKPIVTFDYFRTKTSYTQGLNIEDTPLHFYRKTRKIVGTGLAMGIERRIDSFKIGTEIRYIKHRSLQRSLEFNPVESGNFKAKPKTIAATIRISYCF</sequence>
<accession>A0A077ATW5</accession>
<reference evidence="1 2" key="1">
    <citation type="submission" date="2014-07" db="EMBL/GenBank/DDBJ databases">
        <title>Comparative genomic insights into amoeba endosymbionts belonging to the families of Holosporaceae and Candidatus Midichloriaceae within Rickettsiales.</title>
        <authorList>
            <person name="Wang Z."/>
            <person name="Wu M."/>
        </authorList>
    </citation>
    <scope>NUCLEOTIDE SEQUENCE [LARGE SCALE GENOMIC DNA]</scope>
    <source>
        <strain evidence="1">PRA3</strain>
    </source>
</reference>
<dbReference type="KEGG" id="paca:ID47_02430"/>
<dbReference type="Proteomes" id="UP000028926">
    <property type="component" value="Chromosome"/>
</dbReference>
<keyword evidence="2" id="KW-1185">Reference proteome</keyword>